<dbReference type="EMBL" id="JABFUD020000011">
    <property type="protein sequence ID" value="KAI5073715.1"/>
    <property type="molecule type" value="Genomic_DNA"/>
</dbReference>
<accession>A0A9D4UTU9</accession>
<name>A0A9D4UTU9_ADICA</name>
<sequence>MCRHLLLGCSNGPCLAPKLASSTAPAVVGASEVPTAMPNLVDFVVDCYCRSALSEAHAAKTEVKSSQAGAQPRRFAVGRLCRDGSSRCTQLKSS</sequence>
<keyword evidence="2" id="KW-1185">Reference proteome</keyword>
<evidence type="ECO:0000313" key="2">
    <source>
        <dbReference type="Proteomes" id="UP000886520"/>
    </source>
</evidence>
<protein>
    <submittedName>
        <fullName evidence="1">Uncharacterized protein</fullName>
    </submittedName>
</protein>
<gene>
    <name evidence="1" type="ORF">GOP47_0011728</name>
</gene>
<dbReference type="Proteomes" id="UP000886520">
    <property type="component" value="Chromosome 11"/>
</dbReference>
<organism evidence="1 2">
    <name type="scientific">Adiantum capillus-veneris</name>
    <name type="common">Maidenhair fern</name>
    <dbReference type="NCBI Taxonomy" id="13818"/>
    <lineage>
        <taxon>Eukaryota</taxon>
        <taxon>Viridiplantae</taxon>
        <taxon>Streptophyta</taxon>
        <taxon>Embryophyta</taxon>
        <taxon>Tracheophyta</taxon>
        <taxon>Polypodiopsida</taxon>
        <taxon>Polypodiidae</taxon>
        <taxon>Polypodiales</taxon>
        <taxon>Pteridineae</taxon>
        <taxon>Pteridaceae</taxon>
        <taxon>Vittarioideae</taxon>
        <taxon>Adiantum</taxon>
    </lineage>
</organism>
<reference evidence="1" key="1">
    <citation type="submission" date="2021-01" db="EMBL/GenBank/DDBJ databases">
        <title>Adiantum capillus-veneris genome.</title>
        <authorList>
            <person name="Fang Y."/>
            <person name="Liao Q."/>
        </authorList>
    </citation>
    <scope>NUCLEOTIDE SEQUENCE</scope>
    <source>
        <strain evidence="1">H3</strain>
        <tissue evidence="1">Leaf</tissue>
    </source>
</reference>
<dbReference type="AlphaFoldDB" id="A0A9D4UTU9"/>
<evidence type="ECO:0000313" key="1">
    <source>
        <dbReference type="EMBL" id="KAI5073715.1"/>
    </source>
</evidence>
<proteinExistence type="predicted"/>
<comment type="caution">
    <text evidence="1">The sequence shown here is derived from an EMBL/GenBank/DDBJ whole genome shotgun (WGS) entry which is preliminary data.</text>
</comment>